<keyword evidence="4" id="KW-0010">Activator</keyword>
<dbReference type="Proteomes" id="UP000318141">
    <property type="component" value="Unassembled WGS sequence"/>
</dbReference>
<dbReference type="AlphaFoldDB" id="A0A562BQF4"/>
<dbReference type="SUPFAM" id="SSF53850">
    <property type="entry name" value="Periplasmic binding protein-like II"/>
    <property type="match status" value="1"/>
</dbReference>
<dbReference type="FunFam" id="1.10.10.10:FF:000001">
    <property type="entry name" value="LysR family transcriptional regulator"/>
    <property type="match status" value="1"/>
</dbReference>
<evidence type="ECO:0000256" key="1">
    <source>
        <dbReference type="ARBA" id="ARBA00009437"/>
    </source>
</evidence>
<name>A0A562BQF4_9BURK</name>
<keyword evidence="3" id="KW-0238">DNA-binding</keyword>
<evidence type="ECO:0000313" key="8">
    <source>
        <dbReference type="Proteomes" id="UP000318141"/>
    </source>
</evidence>
<dbReference type="Gene3D" id="3.40.190.290">
    <property type="match status" value="1"/>
</dbReference>
<evidence type="ECO:0000256" key="4">
    <source>
        <dbReference type="ARBA" id="ARBA00023159"/>
    </source>
</evidence>
<dbReference type="GO" id="GO:2000142">
    <property type="term" value="P:regulation of DNA-templated transcription initiation"/>
    <property type="evidence" value="ECO:0007669"/>
    <property type="project" value="TreeGrafter"/>
</dbReference>
<dbReference type="Pfam" id="PF03466">
    <property type="entry name" value="LysR_substrate"/>
    <property type="match status" value="1"/>
</dbReference>
<evidence type="ECO:0000256" key="2">
    <source>
        <dbReference type="ARBA" id="ARBA00023015"/>
    </source>
</evidence>
<evidence type="ECO:0000313" key="7">
    <source>
        <dbReference type="EMBL" id="TWG87535.1"/>
    </source>
</evidence>
<keyword evidence="2" id="KW-0805">Transcription regulation</keyword>
<organism evidence="7 8">
    <name type="scientific">Cupriavidus gilardii J11</name>
    <dbReference type="NCBI Taxonomy" id="936133"/>
    <lineage>
        <taxon>Bacteria</taxon>
        <taxon>Pseudomonadati</taxon>
        <taxon>Pseudomonadota</taxon>
        <taxon>Betaproteobacteria</taxon>
        <taxon>Burkholderiales</taxon>
        <taxon>Burkholderiaceae</taxon>
        <taxon>Cupriavidus</taxon>
    </lineage>
</organism>
<evidence type="ECO:0000256" key="5">
    <source>
        <dbReference type="ARBA" id="ARBA00023163"/>
    </source>
</evidence>
<dbReference type="InterPro" id="IPR036390">
    <property type="entry name" value="WH_DNA-bd_sf"/>
</dbReference>
<dbReference type="GO" id="GO:0003700">
    <property type="term" value="F:DNA-binding transcription factor activity"/>
    <property type="evidence" value="ECO:0007669"/>
    <property type="project" value="InterPro"/>
</dbReference>
<dbReference type="GO" id="GO:0003677">
    <property type="term" value="F:DNA binding"/>
    <property type="evidence" value="ECO:0007669"/>
    <property type="project" value="UniProtKB-KW"/>
</dbReference>
<dbReference type="EMBL" id="VLJN01000008">
    <property type="protein sequence ID" value="TWG87535.1"/>
    <property type="molecule type" value="Genomic_DNA"/>
</dbReference>
<dbReference type="Pfam" id="PF00126">
    <property type="entry name" value="HTH_1"/>
    <property type="match status" value="1"/>
</dbReference>
<evidence type="ECO:0000259" key="6">
    <source>
        <dbReference type="PROSITE" id="PS50931"/>
    </source>
</evidence>
<feature type="domain" description="HTH lysR-type" evidence="6">
    <location>
        <begin position="1"/>
        <end position="58"/>
    </location>
</feature>
<comment type="similarity">
    <text evidence="1">Belongs to the LysR transcriptional regulatory family.</text>
</comment>
<dbReference type="InterPro" id="IPR000847">
    <property type="entry name" value="LysR_HTH_N"/>
</dbReference>
<reference evidence="7 8" key="1">
    <citation type="submission" date="2019-07" db="EMBL/GenBank/DDBJ databases">
        <title>Genome sequencing of lignin-degrading bacterial isolates.</title>
        <authorList>
            <person name="Gladden J."/>
        </authorList>
    </citation>
    <scope>NUCLEOTIDE SEQUENCE [LARGE SCALE GENOMIC DNA]</scope>
    <source>
        <strain evidence="7 8">J11</strain>
    </source>
</reference>
<sequence>MDLRQLRYFARIVELESITAAADALHIAQPSLSQHVANLESELDAKLLVRGPFGTRPTETGHILYRHAKMMLRQMEEAKAAVRHGRDVPSGHVSVGLPTSTSRVLALPLLRHVAANLPEVTLEIVEASSADLAEFVALQRLDVAIAMDAQPRANMEMVPLLEEELMLVGKPIPGADTTIELARVAALPLLLPSFPNSVRVLSDRAFVSAGLDCKLVAETSAVSVLLAAVQAGLGWTILPWSALAGHEGDDLVSLRIADASLKRRVSLCMSASARLSLACRSVEQGLMDVIVELVGGGTWAEVKLLEGIEGRLVKR</sequence>
<accession>A0A562BQF4</accession>
<keyword evidence="8" id="KW-1185">Reference proteome</keyword>
<dbReference type="PANTHER" id="PTHR30293">
    <property type="entry name" value="TRANSCRIPTIONAL REGULATORY PROTEIN NAC-RELATED"/>
    <property type="match status" value="1"/>
</dbReference>
<dbReference type="PRINTS" id="PR00039">
    <property type="entry name" value="HTHLYSR"/>
</dbReference>
<gene>
    <name evidence="7" type="ORF">L602_001600000160</name>
</gene>
<dbReference type="InterPro" id="IPR005119">
    <property type="entry name" value="LysR_subst-bd"/>
</dbReference>
<evidence type="ECO:0000256" key="3">
    <source>
        <dbReference type="ARBA" id="ARBA00023125"/>
    </source>
</evidence>
<dbReference type="SUPFAM" id="SSF46785">
    <property type="entry name" value="Winged helix' DNA-binding domain"/>
    <property type="match status" value="1"/>
</dbReference>
<dbReference type="OrthoDB" id="8587114at2"/>
<proteinExistence type="inferred from homology"/>
<dbReference type="PROSITE" id="PS50931">
    <property type="entry name" value="HTH_LYSR"/>
    <property type="match status" value="1"/>
</dbReference>
<dbReference type="Gene3D" id="1.10.10.10">
    <property type="entry name" value="Winged helix-like DNA-binding domain superfamily/Winged helix DNA-binding domain"/>
    <property type="match status" value="1"/>
</dbReference>
<dbReference type="PANTHER" id="PTHR30293:SF0">
    <property type="entry name" value="NITROGEN ASSIMILATION REGULATORY PROTEIN NAC"/>
    <property type="match status" value="1"/>
</dbReference>
<keyword evidence="5" id="KW-0804">Transcription</keyword>
<comment type="caution">
    <text evidence="7">The sequence shown here is derived from an EMBL/GenBank/DDBJ whole genome shotgun (WGS) entry which is preliminary data.</text>
</comment>
<protein>
    <submittedName>
        <fullName evidence="7">LysR family nitrogen assimilation transcriptional regulator</fullName>
    </submittedName>
</protein>
<dbReference type="InterPro" id="IPR036388">
    <property type="entry name" value="WH-like_DNA-bd_sf"/>
</dbReference>